<evidence type="ECO:0000256" key="1">
    <source>
        <dbReference type="ARBA" id="ARBA00009091"/>
    </source>
</evidence>
<dbReference type="GO" id="GO:0050821">
    <property type="term" value="P:protein stabilization"/>
    <property type="evidence" value="ECO:0007669"/>
    <property type="project" value="TreeGrafter"/>
</dbReference>
<feature type="signal peptide" evidence="4">
    <location>
        <begin position="1"/>
        <end position="20"/>
    </location>
</feature>
<dbReference type="RefSeq" id="WP_163282687.1">
    <property type="nucleotide sequence ID" value="NZ_JAAGVY010000001.1"/>
</dbReference>
<gene>
    <name evidence="5" type="ORF">G3O08_00410</name>
</gene>
<evidence type="ECO:0000256" key="4">
    <source>
        <dbReference type="SAM" id="SignalP"/>
    </source>
</evidence>
<dbReference type="EMBL" id="JAAGVY010000001">
    <property type="protein sequence ID" value="NEN21965.1"/>
    <property type="molecule type" value="Genomic_DNA"/>
</dbReference>
<sequence length="163" mass="18233">MKRIILLAVLTIGVMTQSMAQKFGHANFEEIVSLLPERAAAEKEVQDLQKKLEARLNSMVEAYQTKTADFQSDTTLTSGMRTSLRNEIADMEKRIQEFQQTAYTEIENKQNELMSKMIDKVRAAAVEVGKADSYTYIFDASNGSLLYAGGEDVTPKIKTKLGI</sequence>
<organism evidence="5 6">
    <name type="scientific">Cryomorpha ignava</name>
    <dbReference type="NCBI Taxonomy" id="101383"/>
    <lineage>
        <taxon>Bacteria</taxon>
        <taxon>Pseudomonadati</taxon>
        <taxon>Bacteroidota</taxon>
        <taxon>Flavobacteriia</taxon>
        <taxon>Flavobacteriales</taxon>
        <taxon>Cryomorphaceae</taxon>
        <taxon>Cryomorpha</taxon>
    </lineage>
</organism>
<dbReference type="AlphaFoldDB" id="A0A7K3WMN8"/>
<comment type="caution">
    <text evidence="5">The sequence shown here is derived from an EMBL/GenBank/DDBJ whole genome shotgun (WGS) entry which is preliminary data.</text>
</comment>
<keyword evidence="2 4" id="KW-0732">Signal</keyword>
<feature type="chain" id="PRO_5029879198" evidence="4">
    <location>
        <begin position="21"/>
        <end position="163"/>
    </location>
</feature>
<keyword evidence="6" id="KW-1185">Reference proteome</keyword>
<keyword evidence="3" id="KW-0175">Coiled coil</keyword>
<accession>A0A7K3WMN8</accession>
<dbReference type="PANTHER" id="PTHR35089">
    <property type="entry name" value="CHAPERONE PROTEIN SKP"/>
    <property type="match status" value="1"/>
</dbReference>
<dbReference type="InterPro" id="IPR005632">
    <property type="entry name" value="Chaperone_Skp"/>
</dbReference>
<name>A0A7K3WMN8_9FLAO</name>
<feature type="coiled-coil region" evidence="3">
    <location>
        <begin position="38"/>
        <end position="101"/>
    </location>
</feature>
<protein>
    <submittedName>
        <fullName evidence="5">OmpH family outer membrane protein</fullName>
    </submittedName>
</protein>
<proteinExistence type="inferred from homology"/>
<reference evidence="5 6" key="1">
    <citation type="submission" date="2020-02" db="EMBL/GenBank/DDBJ databases">
        <title>Out from the shadows clarifying the taxonomy of the family Cryomorphaceae and related taxa by utilizing the GTDB taxonomic framework.</title>
        <authorList>
            <person name="Bowman J.P."/>
        </authorList>
    </citation>
    <scope>NUCLEOTIDE SEQUENCE [LARGE SCALE GENOMIC DNA]</scope>
    <source>
        <strain evidence="5 6">QSSC 1-22</strain>
    </source>
</reference>
<evidence type="ECO:0000313" key="6">
    <source>
        <dbReference type="Proteomes" id="UP000486602"/>
    </source>
</evidence>
<dbReference type="Proteomes" id="UP000486602">
    <property type="component" value="Unassembled WGS sequence"/>
</dbReference>
<dbReference type="Gene3D" id="3.30.910.20">
    <property type="entry name" value="Skp domain"/>
    <property type="match status" value="1"/>
</dbReference>
<dbReference type="Pfam" id="PF03938">
    <property type="entry name" value="OmpH"/>
    <property type="match status" value="1"/>
</dbReference>
<comment type="similarity">
    <text evidence="1">Belongs to the Skp family.</text>
</comment>
<dbReference type="GO" id="GO:0051082">
    <property type="term" value="F:unfolded protein binding"/>
    <property type="evidence" value="ECO:0007669"/>
    <property type="project" value="InterPro"/>
</dbReference>
<dbReference type="GO" id="GO:0005829">
    <property type="term" value="C:cytosol"/>
    <property type="evidence" value="ECO:0007669"/>
    <property type="project" value="TreeGrafter"/>
</dbReference>
<dbReference type="SMART" id="SM00935">
    <property type="entry name" value="OmpH"/>
    <property type="match status" value="1"/>
</dbReference>
<dbReference type="PANTHER" id="PTHR35089:SF1">
    <property type="entry name" value="CHAPERONE PROTEIN SKP"/>
    <property type="match status" value="1"/>
</dbReference>
<evidence type="ECO:0000256" key="3">
    <source>
        <dbReference type="SAM" id="Coils"/>
    </source>
</evidence>
<dbReference type="InterPro" id="IPR024930">
    <property type="entry name" value="Skp_dom_sf"/>
</dbReference>
<evidence type="ECO:0000256" key="2">
    <source>
        <dbReference type="ARBA" id="ARBA00022729"/>
    </source>
</evidence>
<dbReference type="SUPFAM" id="SSF111384">
    <property type="entry name" value="OmpH-like"/>
    <property type="match status" value="1"/>
</dbReference>
<evidence type="ECO:0000313" key="5">
    <source>
        <dbReference type="EMBL" id="NEN21965.1"/>
    </source>
</evidence>